<evidence type="ECO:0000256" key="3">
    <source>
        <dbReference type="ARBA" id="ARBA00022598"/>
    </source>
</evidence>
<dbReference type="InterPro" id="IPR020845">
    <property type="entry name" value="AMP-binding_CS"/>
</dbReference>
<dbReference type="PANTHER" id="PTHR24096">
    <property type="entry name" value="LONG-CHAIN-FATTY-ACID--COA LIGASE"/>
    <property type="match status" value="1"/>
</dbReference>
<dbReference type="Proteomes" id="UP001549921">
    <property type="component" value="Unassembled WGS sequence"/>
</dbReference>
<protein>
    <recommendedName>
        <fullName evidence="9">Luciferase</fullName>
    </recommendedName>
</protein>
<dbReference type="InterPro" id="IPR000873">
    <property type="entry name" value="AMP-dep_synth/lig_dom"/>
</dbReference>
<comment type="subcellular location">
    <subcellularLocation>
        <location evidence="1">Peroxisome</location>
    </subcellularLocation>
</comment>
<dbReference type="InterPro" id="IPR025110">
    <property type="entry name" value="AMP-bd_C"/>
</dbReference>
<keyword evidence="4" id="KW-0576">Peroxisome</keyword>
<dbReference type="Gene3D" id="3.30.300.30">
    <property type="match status" value="1"/>
</dbReference>
<evidence type="ECO:0000313" key="8">
    <source>
        <dbReference type="Proteomes" id="UP001549921"/>
    </source>
</evidence>
<evidence type="ECO:0000259" key="6">
    <source>
        <dbReference type="Pfam" id="PF13193"/>
    </source>
</evidence>
<keyword evidence="3" id="KW-0436">Ligase</keyword>
<evidence type="ECO:0008006" key="9">
    <source>
        <dbReference type="Google" id="ProtNLM"/>
    </source>
</evidence>
<proteinExistence type="inferred from homology"/>
<evidence type="ECO:0000256" key="2">
    <source>
        <dbReference type="ARBA" id="ARBA00006432"/>
    </source>
</evidence>
<evidence type="ECO:0000313" key="7">
    <source>
        <dbReference type="EMBL" id="KAL0818017.1"/>
    </source>
</evidence>
<dbReference type="Pfam" id="PF13193">
    <property type="entry name" value="AMP-binding_C"/>
    <property type="match status" value="1"/>
</dbReference>
<dbReference type="InterPro" id="IPR045851">
    <property type="entry name" value="AMP-bd_C_sf"/>
</dbReference>
<sequence>MSHAVVRGEPTLAQKHLDVVLDACLRARGVQPSREARARVSIAQLMLHCMREKPDFVFMINGATKEHITNRTMLELSIPLARKLLVQGLKGKTMMLVARDHERTVALYVAMLLAGVVTYLTDPGCTKFELQYYLRLVEPSLVCCDEATQETVADAVADTADVNTDVLHLDTNEFMEYIKEYSDDIDSFTVPDAEMYSPVLMLPTSGSTGMPKAALYNGQALVSTLPVQWMHYKRFPTPTERAMILTTPQWGTFTIMLTTCVVYNITLVMSPKEATVENVLDMMLTCKPTWTFFGPPFAKKLTKVATPEHFSSLETVLTLGSQVTPDILAALKEKMRPDTNVLDGYGMTEVHSFVTIMEPGAEPGCNGKCANIFDFKLVKDDNKLAGTDEEGELYIKGSTIIKGYHKNDTELAASMTADGWLRTGDEFRQDRERRLYYRRRIKFCFKYDNQLNDSELAASMTADGWLRTGDEFRQDRERRLYYRRRIKFCFKYNNQLVSPEELEKVIGQVENVAECVVSDSERGPAAAVVLRARTGSDGAVRQAIHHVVASTLSDHKRLRGGIAFVDVLPRTHTGKLHRKNAKDLIHSLIKDGVCCY</sequence>
<dbReference type="PANTHER" id="PTHR24096:SF149">
    <property type="entry name" value="AMP-BINDING DOMAIN-CONTAINING PROTEIN-RELATED"/>
    <property type="match status" value="1"/>
</dbReference>
<organism evidence="7 8">
    <name type="scientific">Loxostege sticticalis</name>
    <name type="common">Beet webworm moth</name>
    <dbReference type="NCBI Taxonomy" id="481309"/>
    <lineage>
        <taxon>Eukaryota</taxon>
        <taxon>Metazoa</taxon>
        <taxon>Ecdysozoa</taxon>
        <taxon>Arthropoda</taxon>
        <taxon>Hexapoda</taxon>
        <taxon>Insecta</taxon>
        <taxon>Pterygota</taxon>
        <taxon>Neoptera</taxon>
        <taxon>Endopterygota</taxon>
        <taxon>Lepidoptera</taxon>
        <taxon>Glossata</taxon>
        <taxon>Ditrysia</taxon>
        <taxon>Pyraloidea</taxon>
        <taxon>Crambidae</taxon>
        <taxon>Pyraustinae</taxon>
        <taxon>Loxostege</taxon>
    </lineage>
</organism>
<dbReference type="InterPro" id="IPR042099">
    <property type="entry name" value="ANL_N_sf"/>
</dbReference>
<comment type="similarity">
    <text evidence="2">Belongs to the ATP-dependent AMP-binding enzyme family.</text>
</comment>
<comment type="caution">
    <text evidence="7">The sequence shown here is derived from an EMBL/GenBank/DDBJ whole genome shotgun (WGS) entry which is preliminary data.</text>
</comment>
<dbReference type="GO" id="GO:0005777">
    <property type="term" value="C:peroxisome"/>
    <property type="evidence" value="ECO:0007669"/>
    <property type="project" value="UniProtKB-SubCell"/>
</dbReference>
<name>A0ABD0SDV0_LOXSC</name>
<evidence type="ECO:0000259" key="5">
    <source>
        <dbReference type="Pfam" id="PF00501"/>
    </source>
</evidence>
<reference evidence="7 8" key="1">
    <citation type="submission" date="2024-06" db="EMBL/GenBank/DDBJ databases">
        <title>A chromosome-level genome assembly of beet webworm, Loxostege sticticalis.</title>
        <authorList>
            <person name="Zhang Y."/>
        </authorList>
    </citation>
    <scope>NUCLEOTIDE SEQUENCE [LARGE SCALE GENOMIC DNA]</scope>
    <source>
        <strain evidence="7">AQ028</strain>
        <tissue evidence="7">Male pupae</tissue>
    </source>
</reference>
<evidence type="ECO:0000256" key="4">
    <source>
        <dbReference type="ARBA" id="ARBA00023140"/>
    </source>
</evidence>
<dbReference type="GO" id="GO:0016874">
    <property type="term" value="F:ligase activity"/>
    <property type="evidence" value="ECO:0007669"/>
    <property type="project" value="UniProtKB-KW"/>
</dbReference>
<dbReference type="Pfam" id="PF00501">
    <property type="entry name" value="AMP-binding"/>
    <property type="match status" value="1"/>
</dbReference>
<feature type="domain" description="AMP-binding enzyme C-terminal" evidence="6">
    <location>
        <begin position="501"/>
        <end position="575"/>
    </location>
</feature>
<feature type="domain" description="AMP-dependent synthetase/ligase" evidence="5">
    <location>
        <begin position="51"/>
        <end position="405"/>
    </location>
</feature>
<gene>
    <name evidence="7" type="ORF">ABMA28_008559</name>
</gene>
<dbReference type="AlphaFoldDB" id="A0ABD0SDV0"/>
<dbReference type="PROSITE" id="PS00455">
    <property type="entry name" value="AMP_BINDING"/>
    <property type="match status" value="1"/>
</dbReference>
<evidence type="ECO:0000256" key="1">
    <source>
        <dbReference type="ARBA" id="ARBA00004275"/>
    </source>
</evidence>
<dbReference type="SUPFAM" id="SSF56801">
    <property type="entry name" value="Acetyl-CoA synthetase-like"/>
    <property type="match status" value="2"/>
</dbReference>
<dbReference type="EMBL" id="JBEDNZ010000022">
    <property type="protein sequence ID" value="KAL0818017.1"/>
    <property type="molecule type" value="Genomic_DNA"/>
</dbReference>
<accession>A0ABD0SDV0</accession>
<dbReference type="Gene3D" id="3.40.50.12780">
    <property type="entry name" value="N-terminal domain of ligase-like"/>
    <property type="match status" value="1"/>
</dbReference>